<dbReference type="OrthoDB" id="2729040at2"/>
<keyword evidence="3" id="KW-1185">Reference proteome</keyword>
<dbReference type="AlphaFoldDB" id="A0A3E0AYY9"/>
<sequence>MGKKGLTILGVSVGIIAVLAIGAYILFQTMINNPKNNYLMAEMDEIENTFGLFEERFESELEWYEYAQENAIDSNISITAETNDPSFREMGLDQMINNSNIDLNVGQDIANEVSTMGLNADVAGFSISDVNAYITGEKAGLTLPFIEEYMVVNEADAASFLNTLDPESFDDSEEIDYSMFFESSAMTEAQREYFKDEYSTFVRENLPDEAFESASEEITVGENTIKADKLTMTLTEEQIHTFLRDLFNKMAEDEELANIIETQMMAANFGNPEAPSAEDTASEFNDSLKEAAENIEDAGFPDGLTSVVWTDGDDNIIQRDLDTAVTVDDSTGQIAVDGTADISEDSRVINYDMTFTDDTMESVLGYTADLNETESGYEDTITLRADSEDLFVINSVKTEEEDNEVWNADINFNEEMFGSPLTLFMESSSVYNEDQATGDMTLYADDGVNVTRDTFVLNLTSDSQTVNEIELPAADNEKNIGQMNIDELNAYFNDEVGPKFEEWMNEIFGAPTGF</sequence>
<gene>
    <name evidence="2" type="ORF">DFR63_1219</name>
</gene>
<dbReference type="EMBL" id="QUMW01000010">
    <property type="protein sequence ID" value="REG24907.1"/>
    <property type="molecule type" value="Genomic_DNA"/>
</dbReference>
<organism evidence="2 3">
    <name type="scientific">Jeotgalicoccus halotolerans</name>
    <dbReference type="NCBI Taxonomy" id="157227"/>
    <lineage>
        <taxon>Bacteria</taxon>
        <taxon>Bacillati</taxon>
        <taxon>Bacillota</taxon>
        <taxon>Bacilli</taxon>
        <taxon>Bacillales</taxon>
        <taxon>Staphylococcaceae</taxon>
        <taxon>Jeotgalicoccus</taxon>
    </lineage>
</organism>
<dbReference type="Proteomes" id="UP000257076">
    <property type="component" value="Unassembled WGS sequence"/>
</dbReference>
<dbReference type="RefSeq" id="WP_115885034.1">
    <property type="nucleotide sequence ID" value="NZ_CBCSHX010000002.1"/>
</dbReference>
<protein>
    <submittedName>
        <fullName evidence="2">Uncharacterized protein</fullName>
    </submittedName>
</protein>
<proteinExistence type="predicted"/>
<reference evidence="2 3" key="1">
    <citation type="submission" date="2018-08" db="EMBL/GenBank/DDBJ databases">
        <title>Genomic Encyclopedia of Type Strains, Phase IV (KMG-IV): sequencing the most valuable type-strain genomes for metagenomic binning, comparative biology and taxonomic classification.</title>
        <authorList>
            <person name="Goeker M."/>
        </authorList>
    </citation>
    <scope>NUCLEOTIDE SEQUENCE [LARGE SCALE GENOMIC DNA]</scope>
    <source>
        <strain evidence="2 3">DSM 17274</strain>
    </source>
</reference>
<keyword evidence="1" id="KW-1133">Transmembrane helix</keyword>
<keyword evidence="1" id="KW-0472">Membrane</keyword>
<feature type="transmembrane region" description="Helical" evidence="1">
    <location>
        <begin position="7"/>
        <end position="27"/>
    </location>
</feature>
<evidence type="ECO:0000256" key="1">
    <source>
        <dbReference type="SAM" id="Phobius"/>
    </source>
</evidence>
<keyword evidence="1" id="KW-0812">Transmembrane</keyword>
<comment type="caution">
    <text evidence="2">The sequence shown here is derived from an EMBL/GenBank/DDBJ whole genome shotgun (WGS) entry which is preliminary data.</text>
</comment>
<name>A0A3E0AYY9_9STAP</name>
<accession>A0A3E0AYY9</accession>
<evidence type="ECO:0000313" key="2">
    <source>
        <dbReference type="EMBL" id="REG24907.1"/>
    </source>
</evidence>
<evidence type="ECO:0000313" key="3">
    <source>
        <dbReference type="Proteomes" id="UP000257076"/>
    </source>
</evidence>